<evidence type="ECO:0000313" key="2">
    <source>
        <dbReference type="EMBL" id="BDZ49313.1"/>
    </source>
</evidence>
<name>A0ABM8GLM0_9MICO</name>
<dbReference type="Proteomes" id="UP001321486">
    <property type="component" value="Chromosome"/>
</dbReference>
<accession>A0ABM8GLM0</accession>
<dbReference type="EMBL" id="AP027732">
    <property type="protein sequence ID" value="BDZ49313.1"/>
    <property type="molecule type" value="Genomic_DNA"/>
</dbReference>
<protein>
    <submittedName>
        <fullName evidence="2">Uncharacterized protein</fullName>
    </submittedName>
</protein>
<reference evidence="3" key="1">
    <citation type="journal article" date="2019" name="Int. J. Syst. Evol. Microbiol.">
        <title>The Global Catalogue of Microorganisms (GCM) 10K type strain sequencing project: providing services to taxonomists for standard genome sequencing and annotation.</title>
        <authorList>
            <consortium name="The Broad Institute Genomics Platform"/>
            <consortium name="The Broad Institute Genome Sequencing Center for Infectious Disease"/>
            <person name="Wu L."/>
            <person name="Ma J."/>
        </authorList>
    </citation>
    <scope>NUCLEOTIDE SEQUENCE [LARGE SCALE GENOMIC DNA]</scope>
    <source>
        <strain evidence="3">NBRC 108728</strain>
    </source>
</reference>
<organism evidence="2 3">
    <name type="scientific">Frondihabitans sucicola</name>
    <dbReference type="NCBI Taxonomy" id="1268041"/>
    <lineage>
        <taxon>Bacteria</taxon>
        <taxon>Bacillati</taxon>
        <taxon>Actinomycetota</taxon>
        <taxon>Actinomycetes</taxon>
        <taxon>Micrococcales</taxon>
        <taxon>Microbacteriaceae</taxon>
        <taxon>Frondihabitans</taxon>
    </lineage>
</organism>
<evidence type="ECO:0000313" key="3">
    <source>
        <dbReference type="Proteomes" id="UP001321486"/>
    </source>
</evidence>
<gene>
    <name evidence="2" type="ORF">GCM10025867_15540</name>
</gene>
<evidence type="ECO:0000256" key="1">
    <source>
        <dbReference type="SAM" id="MobiDB-lite"/>
    </source>
</evidence>
<sequence>MADLVQRVAAAGGGSPEDTDRAWIARQLDAAVKARMTVVVTVALADGTTSELSMEPTGVGGGRVRGRDRKSDIERTLPLSSIVAVATPAP</sequence>
<proteinExistence type="predicted"/>
<feature type="region of interest" description="Disordered" evidence="1">
    <location>
        <begin position="51"/>
        <end position="71"/>
    </location>
</feature>
<keyword evidence="3" id="KW-1185">Reference proteome</keyword>